<dbReference type="InterPro" id="IPR052953">
    <property type="entry name" value="Ser-rich/MCO-related"/>
</dbReference>
<reference evidence="3 4" key="1">
    <citation type="submission" date="2014-04" db="EMBL/GenBank/DDBJ databases">
        <title>Evolutionary Origins and Diversification of the Mycorrhizal Mutualists.</title>
        <authorList>
            <consortium name="DOE Joint Genome Institute"/>
            <consortium name="Mycorrhizal Genomics Consortium"/>
            <person name="Kohler A."/>
            <person name="Kuo A."/>
            <person name="Nagy L.G."/>
            <person name="Floudas D."/>
            <person name="Copeland A."/>
            <person name="Barry K.W."/>
            <person name="Cichocki N."/>
            <person name="Veneault-Fourrey C."/>
            <person name="LaButti K."/>
            <person name="Lindquist E.A."/>
            <person name="Lipzen A."/>
            <person name="Lundell T."/>
            <person name="Morin E."/>
            <person name="Murat C."/>
            <person name="Riley R."/>
            <person name="Ohm R."/>
            <person name="Sun H."/>
            <person name="Tunlid A."/>
            <person name="Henrissat B."/>
            <person name="Grigoriev I.V."/>
            <person name="Hibbett D.S."/>
            <person name="Martin F."/>
        </authorList>
    </citation>
    <scope>NUCLEOTIDE SEQUENCE [LARGE SCALE GENOMIC DNA]</scope>
    <source>
        <strain evidence="3 4">MD-312</strain>
    </source>
</reference>
<sequence>MLTSIAFTTLLSLALSSVARAAQFNVTVGGGPLKFDPQFVTANPGDTVVFTFKQANHTATQSTLANPCSMAPNGFDSGFMPVSASNTAGPFPAAEFTVKDTNPVWVYCRQANHCQQGMVFAINPGNNFAAFQAAAMGGSGSSATTTSAATTATAPPPTGAVTVTATVTVNGGGTVTTTYGSYPGSAAPTSAMSTDHKVVVGGSSLTFTPSNITAQVGDTVTFQFMQKNHTATQSTFADPCRALTLTSTSGQVGFDSGFMPVNAGATTFPTYTVQINDTTPVWVYCKQAGHCGQGMVFAVNAVASGPNNFAAFQALAMQLNGTGSSTSAGSSPTQTGSNGGAAKISTSRGAGAAVSLAGVVLGMILI</sequence>
<dbReference type="CDD" id="cd00920">
    <property type="entry name" value="Cupredoxin"/>
    <property type="match status" value="2"/>
</dbReference>
<gene>
    <name evidence="3" type="ORF">HYDPIDRAFT_29525</name>
</gene>
<dbReference type="Gene3D" id="2.60.40.420">
    <property type="entry name" value="Cupredoxins - blue copper proteins"/>
    <property type="match status" value="2"/>
</dbReference>
<dbReference type="EMBL" id="KN839851">
    <property type="protein sequence ID" value="KIJ63263.1"/>
    <property type="molecule type" value="Genomic_DNA"/>
</dbReference>
<dbReference type="HOGENOM" id="CLU_060348_0_0_1"/>
<evidence type="ECO:0000256" key="2">
    <source>
        <dbReference type="SAM" id="SignalP"/>
    </source>
</evidence>
<evidence type="ECO:0008006" key="5">
    <source>
        <dbReference type="Google" id="ProtNLM"/>
    </source>
</evidence>
<organism evidence="3 4">
    <name type="scientific">Hydnomerulius pinastri MD-312</name>
    <dbReference type="NCBI Taxonomy" id="994086"/>
    <lineage>
        <taxon>Eukaryota</taxon>
        <taxon>Fungi</taxon>
        <taxon>Dikarya</taxon>
        <taxon>Basidiomycota</taxon>
        <taxon>Agaricomycotina</taxon>
        <taxon>Agaricomycetes</taxon>
        <taxon>Agaricomycetidae</taxon>
        <taxon>Boletales</taxon>
        <taxon>Boletales incertae sedis</taxon>
        <taxon>Leucogyrophana</taxon>
    </lineage>
</organism>
<evidence type="ECO:0000256" key="1">
    <source>
        <dbReference type="SAM" id="MobiDB-lite"/>
    </source>
</evidence>
<dbReference type="OrthoDB" id="1921208at2759"/>
<dbReference type="PANTHER" id="PTHR34883">
    <property type="entry name" value="SERINE-RICH PROTEIN, PUTATIVE-RELATED-RELATED"/>
    <property type="match status" value="1"/>
</dbReference>
<dbReference type="PANTHER" id="PTHR34883:SF4">
    <property type="entry name" value="CUPREDOXIN"/>
    <property type="match status" value="1"/>
</dbReference>
<dbReference type="Proteomes" id="UP000053820">
    <property type="component" value="Unassembled WGS sequence"/>
</dbReference>
<dbReference type="AlphaFoldDB" id="A0A0C9W7P1"/>
<protein>
    <recommendedName>
        <fullName evidence="5">Cupredoxin</fullName>
    </recommendedName>
</protein>
<feature type="chain" id="PRO_5002205128" description="Cupredoxin" evidence="2">
    <location>
        <begin position="22"/>
        <end position="366"/>
    </location>
</feature>
<dbReference type="InterPro" id="IPR008972">
    <property type="entry name" value="Cupredoxin"/>
</dbReference>
<evidence type="ECO:0000313" key="4">
    <source>
        <dbReference type="Proteomes" id="UP000053820"/>
    </source>
</evidence>
<name>A0A0C9W7P1_9AGAM</name>
<accession>A0A0C9W7P1</accession>
<evidence type="ECO:0000313" key="3">
    <source>
        <dbReference type="EMBL" id="KIJ63263.1"/>
    </source>
</evidence>
<dbReference type="SUPFAM" id="SSF49503">
    <property type="entry name" value="Cupredoxins"/>
    <property type="match status" value="2"/>
</dbReference>
<keyword evidence="2" id="KW-0732">Signal</keyword>
<feature type="region of interest" description="Disordered" evidence="1">
    <location>
        <begin position="323"/>
        <end position="345"/>
    </location>
</feature>
<feature type="compositionally biased region" description="Low complexity" evidence="1">
    <location>
        <begin position="323"/>
        <end position="336"/>
    </location>
</feature>
<keyword evidence="4" id="KW-1185">Reference proteome</keyword>
<feature type="signal peptide" evidence="2">
    <location>
        <begin position="1"/>
        <end position="21"/>
    </location>
</feature>
<proteinExistence type="predicted"/>